<accession>A0ABW1YBU4</accession>
<name>A0ABW1YBU4_9DEIO</name>
<organism evidence="2 3">
    <name type="scientific">Deinococcus lacus</name>
    <dbReference type="NCBI Taxonomy" id="392561"/>
    <lineage>
        <taxon>Bacteria</taxon>
        <taxon>Thermotogati</taxon>
        <taxon>Deinococcota</taxon>
        <taxon>Deinococci</taxon>
        <taxon>Deinococcales</taxon>
        <taxon>Deinococcaceae</taxon>
        <taxon>Deinococcus</taxon>
    </lineage>
</organism>
<protein>
    <recommendedName>
        <fullName evidence="4">DUF2946 domain-containing protein</fullName>
    </recommendedName>
</protein>
<sequence>MKRFGAQYALHRLKRGLGPWLAPLLAALGVLGGAAFQLRDSVALPAPAHHASHASHAHGAGHDPAPSDHQHGHCLFCVTQAFAAAPDLPCRLAAPPRDRPAAPLLPASALLLLVRHADARAPPFPAA</sequence>
<dbReference type="Proteomes" id="UP001596297">
    <property type="component" value="Unassembled WGS sequence"/>
</dbReference>
<keyword evidence="3" id="KW-1185">Reference proteome</keyword>
<dbReference type="RefSeq" id="WP_380081958.1">
    <property type="nucleotide sequence ID" value="NZ_JBHSWD010000001.1"/>
</dbReference>
<comment type="caution">
    <text evidence="2">The sequence shown here is derived from an EMBL/GenBank/DDBJ whole genome shotgun (WGS) entry which is preliminary data.</text>
</comment>
<evidence type="ECO:0000313" key="3">
    <source>
        <dbReference type="Proteomes" id="UP001596297"/>
    </source>
</evidence>
<evidence type="ECO:0000256" key="1">
    <source>
        <dbReference type="SAM" id="MobiDB-lite"/>
    </source>
</evidence>
<gene>
    <name evidence="2" type="ORF">ACFP81_02160</name>
</gene>
<evidence type="ECO:0008006" key="4">
    <source>
        <dbReference type="Google" id="ProtNLM"/>
    </source>
</evidence>
<reference evidence="3" key="1">
    <citation type="journal article" date="2019" name="Int. J. Syst. Evol. Microbiol.">
        <title>The Global Catalogue of Microorganisms (GCM) 10K type strain sequencing project: providing services to taxonomists for standard genome sequencing and annotation.</title>
        <authorList>
            <consortium name="The Broad Institute Genomics Platform"/>
            <consortium name="The Broad Institute Genome Sequencing Center for Infectious Disease"/>
            <person name="Wu L."/>
            <person name="Ma J."/>
        </authorList>
    </citation>
    <scope>NUCLEOTIDE SEQUENCE [LARGE SCALE GENOMIC DNA]</scope>
    <source>
        <strain evidence="3">CGMCC 1.15772</strain>
    </source>
</reference>
<proteinExistence type="predicted"/>
<evidence type="ECO:0000313" key="2">
    <source>
        <dbReference type="EMBL" id="MFC6590950.1"/>
    </source>
</evidence>
<dbReference type="EMBL" id="JBHSWD010000001">
    <property type="protein sequence ID" value="MFC6590950.1"/>
    <property type="molecule type" value="Genomic_DNA"/>
</dbReference>
<feature type="region of interest" description="Disordered" evidence="1">
    <location>
        <begin position="47"/>
        <end position="69"/>
    </location>
</feature>